<accession>A0A6A6IH24</accession>
<evidence type="ECO:0000259" key="1">
    <source>
        <dbReference type="Pfam" id="PF06983"/>
    </source>
</evidence>
<dbReference type="RefSeq" id="XP_033684342.1">
    <property type="nucleotide sequence ID" value="XM_033829057.1"/>
</dbReference>
<dbReference type="Proteomes" id="UP000800094">
    <property type="component" value="Unassembled WGS sequence"/>
</dbReference>
<protein>
    <submittedName>
        <fullName evidence="2">Putative 3-demethylubiquinone-9 3-methyltransferase</fullName>
    </submittedName>
</protein>
<keyword evidence="2" id="KW-0808">Transferase</keyword>
<dbReference type="AlphaFoldDB" id="A0A6A6IH24"/>
<name>A0A6A6IH24_9PLEO</name>
<keyword evidence="3" id="KW-1185">Reference proteome</keyword>
<dbReference type="PIRSF" id="PIRSF021700">
    <property type="entry name" value="3_dmu_93_MTrfase"/>
    <property type="match status" value="1"/>
</dbReference>
<dbReference type="InterPro" id="IPR029068">
    <property type="entry name" value="Glyas_Bleomycin-R_OHBP_Dase"/>
</dbReference>
<dbReference type="InterPro" id="IPR028973">
    <property type="entry name" value="PhnB-like"/>
</dbReference>
<dbReference type="GO" id="GO:0032259">
    <property type="term" value="P:methylation"/>
    <property type="evidence" value="ECO:0007669"/>
    <property type="project" value="UniProtKB-KW"/>
</dbReference>
<dbReference type="Gene3D" id="3.10.180.10">
    <property type="entry name" value="2,3-Dihydroxybiphenyl 1,2-Dioxygenase, domain 1"/>
    <property type="match status" value="1"/>
</dbReference>
<reference evidence="2" key="1">
    <citation type="journal article" date="2020" name="Stud. Mycol.">
        <title>101 Dothideomycetes genomes: a test case for predicting lifestyles and emergence of pathogens.</title>
        <authorList>
            <person name="Haridas S."/>
            <person name="Albert R."/>
            <person name="Binder M."/>
            <person name="Bloem J."/>
            <person name="Labutti K."/>
            <person name="Salamov A."/>
            <person name="Andreopoulos B."/>
            <person name="Baker S."/>
            <person name="Barry K."/>
            <person name="Bills G."/>
            <person name="Bluhm B."/>
            <person name="Cannon C."/>
            <person name="Castanera R."/>
            <person name="Culley D."/>
            <person name="Daum C."/>
            <person name="Ezra D."/>
            <person name="Gonzalez J."/>
            <person name="Henrissat B."/>
            <person name="Kuo A."/>
            <person name="Liang C."/>
            <person name="Lipzen A."/>
            <person name="Lutzoni F."/>
            <person name="Magnuson J."/>
            <person name="Mondo S."/>
            <person name="Nolan M."/>
            <person name="Ohm R."/>
            <person name="Pangilinan J."/>
            <person name="Park H.-J."/>
            <person name="Ramirez L."/>
            <person name="Alfaro M."/>
            <person name="Sun H."/>
            <person name="Tritt A."/>
            <person name="Yoshinaga Y."/>
            <person name="Zwiers L.-H."/>
            <person name="Turgeon B."/>
            <person name="Goodwin S."/>
            <person name="Spatafora J."/>
            <person name="Crous P."/>
            <person name="Grigoriev I."/>
        </authorList>
    </citation>
    <scope>NUCLEOTIDE SEQUENCE</scope>
    <source>
        <strain evidence="2">CBS 122368</strain>
    </source>
</reference>
<dbReference type="GeneID" id="54582387"/>
<dbReference type="PANTHER" id="PTHR33990">
    <property type="entry name" value="PROTEIN YJDN-RELATED"/>
    <property type="match status" value="1"/>
</dbReference>
<dbReference type="OrthoDB" id="10255422at2759"/>
<sequence length="166" mass="18742">MSPNKITTCLWFDSQAEEAAKNYVSVFPNSEITNISHYTSVGQEHHKKEPGSVMIVSFTLNGHPFVALNGGPLYFHTAATSFMIHCADQAEVDHYWNKLGEGGDEQKQACGWLADKWGVSWQIIPDQFMEYMKDKDGEKVKRVLAAMMNMTKMDIEGLKKAYEGEE</sequence>
<feature type="domain" description="PhnB-like" evidence="1">
    <location>
        <begin position="5"/>
        <end position="124"/>
    </location>
</feature>
<evidence type="ECO:0000313" key="3">
    <source>
        <dbReference type="Proteomes" id="UP000800094"/>
    </source>
</evidence>
<organism evidence="2 3">
    <name type="scientific">Trematosphaeria pertusa</name>
    <dbReference type="NCBI Taxonomy" id="390896"/>
    <lineage>
        <taxon>Eukaryota</taxon>
        <taxon>Fungi</taxon>
        <taxon>Dikarya</taxon>
        <taxon>Ascomycota</taxon>
        <taxon>Pezizomycotina</taxon>
        <taxon>Dothideomycetes</taxon>
        <taxon>Pleosporomycetidae</taxon>
        <taxon>Pleosporales</taxon>
        <taxon>Massarineae</taxon>
        <taxon>Trematosphaeriaceae</taxon>
        <taxon>Trematosphaeria</taxon>
    </lineage>
</organism>
<proteinExistence type="predicted"/>
<dbReference type="EMBL" id="ML987195">
    <property type="protein sequence ID" value="KAF2249338.1"/>
    <property type="molecule type" value="Genomic_DNA"/>
</dbReference>
<dbReference type="CDD" id="cd06588">
    <property type="entry name" value="PhnB_like"/>
    <property type="match status" value="1"/>
</dbReference>
<dbReference type="SUPFAM" id="SSF54593">
    <property type="entry name" value="Glyoxalase/Bleomycin resistance protein/Dihydroxybiphenyl dioxygenase"/>
    <property type="match status" value="1"/>
</dbReference>
<dbReference type="GO" id="GO:0008168">
    <property type="term" value="F:methyltransferase activity"/>
    <property type="evidence" value="ECO:0007669"/>
    <property type="project" value="UniProtKB-KW"/>
</dbReference>
<dbReference type="Pfam" id="PF06983">
    <property type="entry name" value="3-dmu-9_3-mt"/>
    <property type="match status" value="1"/>
</dbReference>
<gene>
    <name evidence="2" type="ORF">BU26DRAFT_519445</name>
</gene>
<keyword evidence="2" id="KW-0489">Methyltransferase</keyword>
<dbReference type="PANTHER" id="PTHR33990:SF2">
    <property type="entry name" value="PHNB-LIKE DOMAIN-CONTAINING PROTEIN"/>
    <property type="match status" value="1"/>
</dbReference>
<evidence type="ECO:0000313" key="2">
    <source>
        <dbReference type="EMBL" id="KAF2249338.1"/>
    </source>
</evidence>
<dbReference type="InterPro" id="IPR009725">
    <property type="entry name" value="3_dmu_93_MTrfase"/>
</dbReference>
<keyword evidence="2" id="KW-0830">Ubiquinone</keyword>